<reference evidence="3" key="1">
    <citation type="submission" date="2020-01" db="EMBL/GenBank/DDBJ databases">
        <title>Genome sequence of Kobresia littledalei, the first chromosome-level genome in the family Cyperaceae.</title>
        <authorList>
            <person name="Qu G."/>
        </authorList>
    </citation>
    <scope>NUCLEOTIDE SEQUENCE</scope>
    <source>
        <strain evidence="3">C.B.Clarke</strain>
        <tissue evidence="3">Leaf</tissue>
    </source>
</reference>
<evidence type="ECO:0000256" key="1">
    <source>
        <dbReference type="ARBA" id="ARBA00022729"/>
    </source>
</evidence>
<feature type="chain" id="PRO_5032986261" evidence="2">
    <location>
        <begin position="25"/>
        <end position="161"/>
    </location>
</feature>
<protein>
    <submittedName>
        <fullName evidence="3">Pistil-specific extensin-like protein</fullName>
    </submittedName>
</protein>
<feature type="signal peptide" evidence="2">
    <location>
        <begin position="1"/>
        <end position="24"/>
    </location>
</feature>
<sequence length="161" mass="17716">MARFSILALVAVAMLLMSPINVYGNLSTTAQEFTIYGNVLCQDCTQGWNTFAHGATPIPDAKVDVICPDKNGRPVYHVSDLTDVTGEFRFTIPYNYNGFILDPKDAIVRLVSSPTSCNILTNFNLGKDGVSPQNPTTWGHDKVEYECGPFYFTIPQCAVPE</sequence>
<dbReference type="AlphaFoldDB" id="A0A833QJN3"/>
<accession>A0A833QJN3</accession>
<dbReference type="GO" id="GO:0071944">
    <property type="term" value="C:cell periphery"/>
    <property type="evidence" value="ECO:0007669"/>
    <property type="project" value="TreeGrafter"/>
</dbReference>
<dbReference type="OrthoDB" id="747559at2759"/>
<dbReference type="PANTHER" id="PTHR33470">
    <property type="entry name" value="OS01G0164075 PROTEIN"/>
    <property type="match status" value="1"/>
</dbReference>
<name>A0A833QJN3_9POAL</name>
<proteinExistence type="predicted"/>
<keyword evidence="1 2" id="KW-0732">Signal</keyword>
<dbReference type="Pfam" id="PF01190">
    <property type="entry name" value="Pollen_Ole_e_1"/>
    <property type="match status" value="1"/>
</dbReference>
<dbReference type="PANTHER" id="PTHR33470:SF29">
    <property type="entry name" value="POLLEN OLE E 1 ALLERGEN AND EXTENSIN FAMILY PROTEIN"/>
    <property type="match status" value="1"/>
</dbReference>
<evidence type="ECO:0000313" key="3">
    <source>
        <dbReference type="EMBL" id="KAF3321186.1"/>
    </source>
</evidence>
<keyword evidence="4" id="KW-1185">Reference proteome</keyword>
<evidence type="ECO:0000313" key="4">
    <source>
        <dbReference type="Proteomes" id="UP000623129"/>
    </source>
</evidence>
<dbReference type="Proteomes" id="UP000623129">
    <property type="component" value="Unassembled WGS sequence"/>
</dbReference>
<comment type="caution">
    <text evidence="3">The sequence shown here is derived from an EMBL/GenBank/DDBJ whole genome shotgun (WGS) entry which is preliminary data.</text>
</comment>
<evidence type="ECO:0000256" key="2">
    <source>
        <dbReference type="SAM" id="SignalP"/>
    </source>
</evidence>
<organism evidence="3 4">
    <name type="scientific">Carex littledalei</name>
    <dbReference type="NCBI Taxonomy" id="544730"/>
    <lineage>
        <taxon>Eukaryota</taxon>
        <taxon>Viridiplantae</taxon>
        <taxon>Streptophyta</taxon>
        <taxon>Embryophyta</taxon>
        <taxon>Tracheophyta</taxon>
        <taxon>Spermatophyta</taxon>
        <taxon>Magnoliopsida</taxon>
        <taxon>Liliopsida</taxon>
        <taxon>Poales</taxon>
        <taxon>Cyperaceae</taxon>
        <taxon>Cyperoideae</taxon>
        <taxon>Cariceae</taxon>
        <taxon>Carex</taxon>
        <taxon>Carex subgen. Euthyceras</taxon>
    </lineage>
</organism>
<gene>
    <name evidence="3" type="ORF">FCM35_KLT14439</name>
</gene>
<dbReference type="EMBL" id="SWLB01000027">
    <property type="protein sequence ID" value="KAF3321186.1"/>
    <property type="molecule type" value="Genomic_DNA"/>
</dbReference>